<protein>
    <submittedName>
        <fullName evidence="2">Uncharacterized protein</fullName>
    </submittedName>
</protein>
<dbReference type="EnsemblMetazoa" id="SMAR014807-RA">
    <property type="protein sequence ID" value="SMAR014807-PA"/>
    <property type="gene ID" value="SMAR014807"/>
</dbReference>
<keyword evidence="3" id="KW-1185">Reference proteome</keyword>
<feature type="region of interest" description="Disordered" evidence="1">
    <location>
        <begin position="47"/>
        <end position="66"/>
    </location>
</feature>
<dbReference type="HOGENOM" id="CLU_2545508_0_0_1"/>
<feature type="compositionally biased region" description="Basic and acidic residues" evidence="1">
    <location>
        <begin position="52"/>
        <end position="66"/>
    </location>
</feature>
<dbReference type="AlphaFoldDB" id="T1JLS7"/>
<name>T1JLS7_STRMM</name>
<evidence type="ECO:0000313" key="3">
    <source>
        <dbReference type="Proteomes" id="UP000014500"/>
    </source>
</evidence>
<sequence>MLFVAKSQVPFTFPRVFIKDERMSGAVVERLIGAILEVDCAHDSRMNLNSQKGERKGPKKGASEDKLSWDRGKCYVAIKIARL</sequence>
<evidence type="ECO:0000313" key="2">
    <source>
        <dbReference type="EnsemblMetazoa" id="SMAR014807-PA"/>
    </source>
</evidence>
<accession>T1JLS7</accession>
<proteinExistence type="predicted"/>
<dbReference type="Proteomes" id="UP000014500">
    <property type="component" value="Unassembled WGS sequence"/>
</dbReference>
<evidence type="ECO:0000256" key="1">
    <source>
        <dbReference type="SAM" id="MobiDB-lite"/>
    </source>
</evidence>
<reference evidence="2" key="2">
    <citation type="submission" date="2015-02" db="UniProtKB">
        <authorList>
            <consortium name="EnsemblMetazoa"/>
        </authorList>
    </citation>
    <scope>IDENTIFICATION</scope>
</reference>
<reference evidence="3" key="1">
    <citation type="submission" date="2011-05" db="EMBL/GenBank/DDBJ databases">
        <authorList>
            <person name="Richards S.R."/>
            <person name="Qu J."/>
            <person name="Jiang H."/>
            <person name="Jhangiani S.N."/>
            <person name="Agravi P."/>
            <person name="Goodspeed R."/>
            <person name="Gross S."/>
            <person name="Mandapat C."/>
            <person name="Jackson L."/>
            <person name="Mathew T."/>
            <person name="Pu L."/>
            <person name="Thornton R."/>
            <person name="Saada N."/>
            <person name="Wilczek-Boney K.B."/>
            <person name="Lee S."/>
            <person name="Kovar C."/>
            <person name="Wu Y."/>
            <person name="Scherer S.E."/>
            <person name="Worley K.C."/>
            <person name="Muzny D.M."/>
            <person name="Gibbs R."/>
        </authorList>
    </citation>
    <scope>NUCLEOTIDE SEQUENCE</scope>
    <source>
        <strain evidence="3">Brora</strain>
    </source>
</reference>
<dbReference type="EMBL" id="JH431849">
    <property type="status" value="NOT_ANNOTATED_CDS"/>
    <property type="molecule type" value="Genomic_DNA"/>
</dbReference>
<organism evidence="2 3">
    <name type="scientific">Strigamia maritima</name>
    <name type="common">European centipede</name>
    <name type="synonym">Geophilus maritimus</name>
    <dbReference type="NCBI Taxonomy" id="126957"/>
    <lineage>
        <taxon>Eukaryota</taxon>
        <taxon>Metazoa</taxon>
        <taxon>Ecdysozoa</taxon>
        <taxon>Arthropoda</taxon>
        <taxon>Myriapoda</taxon>
        <taxon>Chilopoda</taxon>
        <taxon>Pleurostigmophora</taxon>
        <taxon>Geophilomorpha</taxon>
        <taxon>Linotaeniidae</taxon>
        <taxon>Strigamia</taxon>
    </lineage>
</organism>